<evidence type="ECO:0000313" key="2">
    <source>
        <dbReference type="EMBL" id="TPP56014.1"/>
    </source>
</evidence>
<dbReference type="AlphaFoldDB" id="A0A504Y4S0"/>
<dbReference type="OrthoDB" id="10620136at2759"/>
<comment type="caution">
    <text evidence="2">The sequence shown here is derived from an EMBL/GenBank/DDBJ whole genome shotgun (WGS) entry which is preliminary data.</text>
</comment>
<organism evidence="2 3">
    <name type="scientific">Fasciola gigantica</name>
    <name type="common">Giant liver fluke</name>
    <dbReference type="NCBI Taxonomy" id="46835"/>
    <lineage>
        <taxon>Eukaryota</taxon>
        <taxon>Metazoa</taxon>
        <taxon>Spiralia</taxon>
        <taxon>Lophotrochozoa</taxon>
        <taxon>Platyhelminthes</taxon>
        <taxon>Trematoda</taxon>
        <taxon>Digenea</taxon>
        <taxon>Plagiorchiida</taxon>
        <taxon>Echinostomata</taxon>
        <taxon>Echinostomatoidea</taxon>
        <taxon>Fasciolidae</taxon>
        <taxon>Fasciola</taxon>
    </lineage>
</organism>
<dbReference type="Proteomes" id="UP000316759">
    <property type="component" value="Unassembled WGS sequence"/>
</dbReference>
<dbReference type="EMBL" id="SUNJ01015107">
    <property type="protein sequence ID" value="TPP56014.1"/>
    <property type="molecule type" value="Genomic_DNA"/>
</dbReference>
<sequence length="370" mass="40972">MDSQPDEGVLKEKQDNGHSPHQSTKKLSLQGIYFRQTDVVPLSLEGIPSNSREPAQKRQRVVTRIMPPVPIVESKKPVHNLVPDSEALCVTPSHFVPVFSNDRANQTPSQSNPFTSPSCTADSVRLMKDELVTRDLKPQPNLALSLNHHVRSSPDTDDLLGALDSMPSLVTIVAPKLSILTEKGTDSQANSSVSREALTKLASADRLLSPLEARQPIVHHVAASGIHTEPVCTFREIKPETTTSNSNENQSRVWSTKRNISVDVVAECQPEERPPSCAQVKFINLVSYAFKAPNLPNPETSAVDYKRFVKVWPVNMQRGELVAPENRGKSCFIVNLAAYASRVDESESSVRVSLQVADDEERERINRMFE</sequence>
<feature type="region of interest" description="Disordered" evidence="1">
    <location>
        <begin position="1"/>
        <end position="30"/>
    </location>
</feature>
<protein>
    <submittedName>
        <fullName evidence="2">Uncharacterized protein</fullName>
    </submittedName>
</protein>
<evidence type="ECO:0000313" key="3">
    <source>
        <dbReference type="Proteomes" id="UP000316759"/>
    </source>
</evidence>
<accession>A0A504Y4S0</accession>
<name>A0A504Y4S0_FASGI</name>
<reference evidence="2 3" key="1">
    <citation type="submission" date="2019-04" db="EMBL/GenBank/DDBJ databases">
        <title>Annotation for the trematode Fasciola gigantica.</title>
        <authorList>
            <person name="Choi Y.-J."/>
        </authorList>
    </citation>
    <scope>NUCLEOTIDE SEQUENCE [LARGE SCALE GENOMIC DNA]</scope>
    <source>
        <strain evidence="2">Uganda_cow_1</strain>
    </source>
</reference>
<proteinExistence type="predicted"/>
<feature type="compositionally biased region" description="Basic and acidic residues" evidence="1">
    <location>
        <begin position="8"/>
        <end position="18"/>
    </location>
</feature>
<gene>
    <name evidence="2" type="ORF">FGIG_02364</name>
</gene>
<keyword evidence="3" id="KW-1185">Reference proteome</keyword>
<evidence type="ECO:0000256" key="1">
    <source>
        <dbReference type="SAM" id="MobiDB-lite"/>
    </source>
</evidence>